<proteinExistence type="predicted"/>
<keyword evidence="2" id="KW-1185">Reference proteome</keyword>
<name>A0A1Y3BQH9_EURMA</name>
<accession>A0A1Y3BQH9</accession>
<gene>
    <name evidence="1" type="ORF">BLA29_013531</name>
</gene>
<feature type="non-terminal residue" evidence="1">
    <location>
        <position position="1"/>
    </location>
</feature>
<comment type="caution">
    <text evidence="1">The sequence shown here is derived from an EMBL/GenBank/DDBJ whole genome shotgun (WGS) entry which is preliminary data.</text>
</comment>
<organism evidence="1 2">
    <name type="scientific">Euroglyphus maynei</name>
    <name type="common">Mayne's house dust mite</name>
    <dbReference type="NCBI Taxonomy" id="6958"/>
    <lineage>
        <taxon>Eukaryota</taxon>
        <taxon>Metazoa</taxon>
        <taxon>Ecdysozoa</taxon>
        <taxon>Arthropoda</taxon>
        <taxon>Chelicerata</taxon>
        <taxon>Arachnida</taxon>
        <taxon>Acari</taxon>
        <taxon>Acariformes</taxon>
        <taxon>Sarcoptiformes</taxon>
        <taxon>Astigmata</taxon>
        <taxon>Psoroptidia</taxon>
        <taxon>Analgoidea</taxon>
        <taxon>Pyroglyphidae</taxon>
        <taxon>Pyroglyphinae</taxon>
        <taxon>Euroglyphus</taxon>
    </lineage>
</organism>
<dbReference type="OrthoDB" id="6508380at2759"/>
<evidence type="ECO:0000313" key="2">
    <source>
        <dbReference type="Proteomes" id="UP000194236"/>
    </source>
</evidence>
<feature type="non-terminal residue" evidence="1">
    <location>
        <position position="123"/>
    </location>
</feature>
<dbReference type="EMBL" id="MUJZ01013829">
    <property type="protein sequence ID" value="OTF81405.1"/>
    <property type="molecule type" value="Genomic_DNA"/>
</dbReference>
<sequence>RLNVDDNNDKTSESIFNPFLNDDIILPVEELNIDEPYLWQMAAFAARKMSDKRIKYKLMELTSAEKIDSIYRLRVTLKRIYNADIDAKNNVLYCTVEVNDDDDQQWEMENFGCTIPAMVRVRG</sequence>
<dbReference type="AlphaFoldDB" id="A0A1Y3BQH9"/>
<dbReference type="Proteomes" id="UP000194236">
    <property type="component" value="Unassembled WGS sequence"/>
</dbReference>
<protein>
    <submittedName>
        <fullName evidence="1">Uncharacterized protein</fullName>
    </submittedName>
</protein>
<evidence type="ECO:0000313" key="1">
    <source>
        <dbReference type="EMBL" id="OTF81405.1"/>
    </source>
</evidence>
<reference evidence="1 2" key="1">
    <citation type="submission" date="2017-03" db="EMBL/GenBank/DDBJ databases">
        <title>Genome Survey of Euroglyphus maynei.</title>
        <authorList>
            <person name="Arlian L.G."/>
            <person name="Morgan M.S."/>
            <person name="Rider S.D."/>
        </authorList>
    </citation>
    <scope>NUCLEOTIDE SEQUENCE [LARGE SCALE GENOMIC DNA]</scope>
    <source>
        <strain evidence="1">Arlian Lab</strain>
        <tissue evidence="1">Whole body</tissue>
    </source>
</reference>